<protein>
    <submittedName>
        <fullName evidence="1">Uncharacterized protein</fullName>
    </submittedName>
</protein>
<evidence type="ECO:0000313" key="1">
    <source>
        <dbReference type="EMBL" id="AGH57252.1"/>
    </source>
</evidence>
<evidence type="ECO:0000313" key="2">
    <source>
        <dbReference type="Proteomes" id="UP000201725"/>
    </source>
</evidence>
<proteinExistence type="predicted"/>
<dbReference type="EMBL" id="HQ634196">
    <property type="protein sequence ID" value="AGH57252.1"/>
    <property type="molecule type" value="Genomic_DNA"/>
</dbReference>
<accession>M4SLN4</accession>
<dbReference type="Proteomes" id="UP000201725">
    <property type="component" value="Segment"/>
</dbReference>
<gene>
    <name evidence="1" type="ORF">VPMG_00113</name>
</gene>
<dbReference type="KEGG" id="vg:15013246"/>
<dbReference type="RefSeq" id="YP_007676603.1">
    <property type="nucleotide sequence ID" value="NC_020868.1"/>
</dbReference>
<dbReference type="GeneID" id="15013246"/>
<organism evidence="1 2">
    <name type="scientific">Vibrio phage VBP32</name>
    <dbReference type="NCBI Taxonomy" id="754072"/>
    <lineage>
        <taxon>Viruses</taxon>
        <taxon>Duplodnaviria</taxon>
        <taxon>Heunggongvirae</taxon>
        <taxon>Uroviricota</taxon>
        <taxon>Caudoviricetes</taxon>
        <taxon>Schitoviridae</taxon>
        <taxon>Fuhrmanvirinae</taxon>
        <taxon>Stoningtonvirus</taxon>
        <taxon>Stoningtonvirus VBP47</taxon>
    </lineage>
</organism>
<sequence length="78" mass="9013">MNFKMLMAGILWFQTRLINFVEKSEKQNEADAEKMAGIQAKVDQRKSEMRKAKVINKNIDKMFEEDEEEADETPSGTA</sequence>
<reference evidence="1 2" key="1">
    <citation type="submission" date="2010-11" db="EMBL/GenBank/DDBJ databases">
        <title>The Genome Sequence of Vibrio phage VBP32.</title>
        <authorList>
            <consortium name="The Broad Institute Genome Sequencing Platform"/>
            <person name="Henn M.R."/>
            <person name="Wharam S."/>
            <person name="Gilg I."/>
            <person name="Martinez Martinez J."/>
            <person name="Wilson W."/>
            <person name="Levin J."/>
            <person name="Malboeuf C."/>
            <person name="Casali M."/>
            <person name="Russ C."/>
            <person name="Lennon N."/>
            <person name="Chapman S.B."/>
            <person name="Erlich R."/>
            <person name="Young S.K."/>
            <person name="Yandava C."/>
            <person name="Zeng Q."/>
            <person name="Fitzgerald M.F."/>
            <person name="Alvarado L."/>
            <person name="Anderson S."/>
            <person name="Berlin A."/>
            <person name="Chen Z."/>
            <person name="Freedman E."/>
            <person name="Gellesch M."/>
            <person name="Goldberg J."/>
            <person name="Green L."/>
            <person name="Griggs A."/>
            <person name="Gujja S."/>
            <person name="Heilman E."/>
            <person name="Heiman D."/>
            <person name="Hollinger A."/>
            <person name="Howarth C."/>
            <person name="Larson L."/>
            <person name="Mehta T."/>
            <person name="Neiman D."/>
            <person name="Pearson M."/>
            <person name="Roberts A."/>
            <person name="Ryan E."/>
            <person name="Saif S."/>
            <person name="Shea T."/>
            <person name="Shenoy N."/>
            <person name="Sisk P."/>
            <person name="Stolte C."/>
            <person name="Sykes S."/>
            <person name="White J."/>
            <person name="Haas B."/>
            <person name="Nusbaum C."/>
            <person name="Birren B."/>
        </authorList>
    </citation>
    <scope>NUCLEOTIDE SEQUENCE [LARGE SCALE GENOMIC DNA]</scope>
    <source>
        <strain evidence="1 2">VBP32</strain>
    </source>
</reference>
<name>M4SLN4_9CAUD</name>